<dbReference type="Proteomes" id="UP001597055">
    <property type="component" value="Unassembled WGS sequence"/>
</dbReference>
<evidence type="ECO:0000313" key="2">
    <source>
        <dbReference type="EMBL" id="MFD0791589.1"/>
    </source>
</evidence>
<dbReference type="Pfam" id="PF01636">
    <property type="entry name" value="APH"/>
    <property type="match status" value="1"/>
</dbReference>
<keyword evidence="3" id="KW-1185">Reference proteome</keyword>
<name>A0ABW3AL87_9MICO</name>
<dbReference type="EMBL" id="JBHTII010000002">
    <property type="protein sequence ID" value="MFD0791589.1"/>
    <property type="molecule type" value="Genomic_DNA"/>
</dbReference>
<evidence type="ECO:0000259" key="1">
    <source>
        <dbReference type="Pfam" id="PF01636"/>
    </source>
</evidence>
<dbReference type="RefSeq" id="WP_204979343.1">
    <property type="nucleotide sequence ID" value="NZ_JBHTII010000002.1"/>
</dbReference>
<dbReference type="InterPro" id="IPR011009">
    <property type="entry name" value="Kinase-like_dom_sf"/>
</dbReference>
<evidence type="ECO:0000313" key="3">
    <source>
        <dbReference type="Proteomes" id="UP001597055"/>
    </source>
</evidence>
<gene>
    <name evidence="2" type="ORF">ACFQ0P_14410</name>
</gene>
<accession>A0ABW3AL87</accession>
<dbReference type="Gene3D" id="3.90.1200.10">
    <property type="match status" value="1"/>
</dbReference>
<comment type="caution">
    <text evidence="2">The sequence shown here is derived from an EMBL/GenBank/DDBJ whole genome shotgun (WGS) entry which is preliminary data.</text>
</comment>
<reference evidence="3" key="1">
    <citation type="journal article" date="2019" name="Int. J. Syst. Evol. Microbiol.">
        <title>The Global Catalogue of Microorganisms (GCM) 10K type strain sequencing project: providing services to taxonomists for standard genome sequencing and annotation.</title>
        <authorList>
            <consortium name="The Broad Institute Genomics Platform"/>
            <consortium name="The Broad Institute Genome Sequencing Center for Infectious Disease"/>
            <person name="Wu L."/>
            <person name="Ma J."/>
        </authorList>
    </citation>
    <scope>NUCLEOTIDE SEQUENCE [LARGE SCALE GENOMIC DNA]</scope>
    <source>
        <strain evidence="3">CCUG 54523</strain>
    </source>
</reference>
<organism evidence="2 3">
    <name type="scientific">Microbacterium insulae</name>
    <dbReference type="NCBI Taxonomy" id="483014"/>
    <lineage>
        <taxon>Bacteria</taxon>
        <taxon>Bacillati</taxon>
        <taxon>Actinomycetota</taxon>
        <taxon>Actinomycetes</taxon>
        <taxon>Micrococcales</taxon>
        <taxon>Microbacteriaceae</taxon>
        <taxon>Microbacterium</taxon>
    </lineage>
</organism>
<feature type="domain" description="Aminoglycoside phosphotransferase" evidence="1">
    <location>
        <begin position="119"/>
        <end position="184"/>
    </location>
</feature>
<dbReference type="InterPro" id="IPR002575">
    <property type="entry name" value="Aminoglycoside_PTrfase"/>
</dbReference>
<protein>
    <submittedName>
        <fullName evidence="2">Phosphotransferase</fullName>
    </submittedName>
</protein>
<dbReference type="SUPFAM" id="SSF56112">
    <property type="entry name" value="Protein kinase-like (PK-like)"/>
    <property type="match status" value="1"/>
</dbReference>
<sequence>MRGHDADEEVLVGGNVTPVVRRGDTVHREAGAWTPAVHRLLQTLRDAGVDEVPEPRGSDANGREALSYIPGRTLVDCAPDVRWSSGVLVAAGKLLRRIHDASRPLVNDRALIWRSSRRTPAEVICHNDFATYNLIADGDTLSGVIDFDFASPGPRVWDLAYLAYRIVPFAEDAPDADGLKRARRLDQLIAAYGGDLSAADVMAAMVSRLEDLRLFTLGRFAETGRAEFRAHADMYGRDADRLR</sequence>
<proteinExistence type="predicted"/>